<evidence type="ECO:0000313" key="2">
    <source>
        <dbReference type="EMBL" id="KAF9689750.1"/>
    </source>
</evidence>
<organism evidence="2 3">
    <name type="scientific">Salix dunnii</name>
    <dbReference type="NCBI Taxonomy" id="1413687"/>
    <lineage>
        <taxon>Eukaryota</taxon>
        <taxon>Viridiplantae</taxon>
        <taxon>Streptophyta</taxon>
        <taxon>Embryophyta</taxon>
        <taxon>Tracheophyta</taxon>
        <taxon>Spermatophyta</taxon>
        <taxon>Magnoliopsida</taxon>
        <taxon>eudicotyledons</taxon>
        <taxon>Gunneridae</taxon>
        <taxon>Pentapetalae</taxon>
        <taxon>rosids</taxon>
        <taxon>fabids</taxon>
        <taxon>Malpighiales</taxon>
        <taxon>Salicaceae</taxon>
        <taxon>Saliceae</taxon>
        <taxon>Salix</taxon>
    </lineage>
</organism>
<dbReference type="Proteomes" id="UP000657918">
    <property type="component" value="Unassembled WGS sequence"/>
</dbReference>
<name>A0A835NBJ1_9ROSI</name>
<keyword evidence="3" id="KW-1185">Reference proteome</keyword>
<dbReference type="EMBL" id="JADGMS010000001">
    <property type="protein sequence ID" value="KAF9689750.1"/>
    <property type="molecule type" value="Genomic_DNA"/>
</dbReference>
<comment type="caution">
    <text evidence="2">The sequence shown here is derived from an EMBL/GenBank/DDBJ whole genome shotgun (WGS) entry which is preliminary data.</text>
</comment>
<sequence>MRQLNMASLTRHNLHDSLWNSQLICKCRQGMLGYQPYTFWPQLSAVPHPLFASKTLAGGSEIELMKDSGSSSFDSKCEPSTSFDSSSTSGCSSLSGFPVLADLA</sequence>
<accession>A0A835NBJ1</accession>
<feature type="region of interest" description="Disordered" evidence="1">
    <location>
        <begin position="67"/>
        <end position="95"/>
    </location>
</feature>
<evidence type="ECO:0000256" key="1">
    <source>
        <dbReference type="SAM" id="MobiDB-lite"/>
    </source>
</evidence>
<evidence type="ECO:0000313" key="3">
    <source>
        <dbReference type="Proteomes" id="UP000657918"/>
    </source>
</evidence>
<proteinExistence type="predicted"/>
<feature type="compositionally biased region" description="Low complexity" evidence="1">
    <location>
        <begin position="80"/>
        <end position="95"/>
    </location>
</feature>
<dbReference type="AlphaFoldDB" id="A0A835NBJ1"/>
<reference evidence="2 3" key="1">
    <citation type="submission" date="2020-10" db="EMBL/GenBank/DDBJ databases">
        <title>Plant Genome Project.</title>
        <authorList>
            <person name="Zhang R.-G."/>
        </authorList>
    </citation>
    <scope>NUCLEOTIDE SEQUENCE [LARGE SCALE GENOMIC DNA]</scope>
    <source>
        <strain evidence="2">FAFU-HL-1</strain>
        <tissue evidence="2">Leaf</tissue>
    </source>
</reference>
<protein>
    <submittedName>
        <fullName evidence="2">Uncharacterized protein</fullName>
    </submittedName>
</protein>
<gene>
    <name evidence="2" type="ORF">SADUNF_Sadunf01G0124700</name>
</gene>